<dbReference type="PANTHER" id="PTHR13789:SF309">
    <property type="entry name" value="PUTATIVE (AFU_ORTHOLOGUE AFUA_6G14510)-RELATED"/>
    <property type="match status" value="1"/>
</dbReference>
<accession>A0ABW8HFZ8</accession>
<dbReference type="Proteomes" id="UP001617907">
    <property type="component" value="Unassembled WGS sequence"/>
</dbReference>
<feature type="domain" description="FAD-binding" evidence="3">
    <location>
        <begin position="2"/>
        <end position="344"/>
    </location>
</feature>
<evidence type="ECO:0000313" key="4">
    <source>
        <dbReference type="EMBL" id="MFJ6039686.1"/>
    </source>
</evidence>
<name>A0ABW8HFZ8_9ACTN</name>
<protein>
    <submittedName>
        <fullName evidence="4">FAD-dependent oxidoreductase</fullName>
    </submittedName>
</protein>
<reference evidence="4 5" key="1">
    <citation type="submission" date="2024-10" db="EMBL/GenBank/DDBJ databases">
        <title>The Natural Products Discovery Center: Release of the First 8490 Sequenced Strains for Exploring Actinobacteria Biosynthetic Diversity.</title>
        <authorList>
            <person name="Kalkreuter E."/>
            <person name="Kautsar S.A."/>
            <person name="Yang D."/>
            <person name="Bader C.D."/>
            <person name="Teijaro C.N."/>
            <person name="Fluegel L."/>
            <person name="Davis C.M."/>
            <person name="Simpson J.R."/>
            <person name="Lauterbach L."/>
            <person name="Steele A.D."/>
            <person name="Gui C."/>
            <person name="Meng S."/>
            <person name="Li G."/>
            <person name="Viehrig K."/>
            <person name="Ye F."/>
            <person name="Su P."/>
            <person name="Kiefer A.F."/>
            <person name="Nichols A."/>
            <person name="Cepeda A.J."/>
            <person name="Yan W."/>
            <person name="Fan B."/>
            <person name="Jiang Y."/>
            <person name="Adhikari A."/>
            <person name="Zheng C.-J."/>
            <person name="Schuster L."/>
            <person name="Cowan T.M."/>
            <person name="Smanski M.J."/>
            <person name="Chevrette M.G."/>
            <person name="De Carvalho L.P.S."/>
            <person name="Shen B."/>
        </authorList>
    </citation>
    <scope>NUCLEOTIDE SEQUENCE [LARGE SCALE GENOMIC DNA]</scope>
    <source>
        <strain evidence="4 5">NPDC093086</strain>
    </source>
</reference>
<dbReference type="InterPro" id="IPR002938">
    <property type="entry name" value="FAD-bd"/>
</dbReference>
<dbReference type="EMBL" id="JBIVPC010000015">
    <property type="protein sequence ID" value="MFJ6039686.1"/>
    <property type="molecule type" value="Genomic_DNA"/>
</dbReference>
<dbReference type="InterPro" id="IPR036188">
    <property type="entry name" value="FAD/NAD-bd_sf"/>
</dbReference>
<dbReference type="Pfam" id="PF01494">
    <property type="entry name" value="FAD_binding_3"/>
    <property type="match status" value="1"/>
</dbReference>
<comment type="caution">
    <text evidence="4">The sequence shown here is derived from an EMBL/GenBank/DDBJ whole genome shotgun (WGS) entry which is preliminary data.</text>
</comment>
<proteinExistence type="predicted"/>
<dbReference type="RefSeq" id="WP_030402458.1">
    <property type="nucleotide sequence ID" value="NZ_BBOK01000010.1"/>
</dbReference>
<sequence>MAKALIIGGGVAGPASAIALQRAGLEPVVYEAYERDADGIGQNLVLAVNGYSALLTLGVGHLARGFDIPRYRFHLGNGKELCQVRNGSPLPDGTAARAITRSDLYTTLRDAAIDRGIETHFGKRLVDASLTEKGVVARFADGTEATGDVLVGADGLHSVTRKVIDPSGIRYRYGGLWTTGGYATGVDVPSDPGTEFMYLGKRGFFCHIPDPEGRVWWYASITRPEEPDPKDLAAITPEEWRAELIRLFSGDDNSAVDLINATEAIWPPRPIQDIPSLPKWRNDRMVVIGDACHAVSPSAGQGVSMAIEDAVVLGKCLRDIPDIPRALAVYEDIRRERVERIVAFGKQCGQALMTGSKARRIGRDVFARIAFSQRGAEKGQEEMRWLYDHRIDWDAPIGTTNVPAGA</sequence>
<organism evidence="4 5">
    <name type="scientific">Streptomyces ardesiacus</name>
    <dbReference type="NCBI Taxonomy" id="285564"/>
    <lineage>
        <taxon>Bacteria</taxon>
        <taxon>Bacillati</taxon>
        <taxon>Actinomycetota</taxon>
        <taxon>Actinomycetes</taxon>
        <taxon>Kitasatosporales</taxon>
        <taxon>Streptomycetaceae</taxon>
        <taxon>Streptomyces</taxon>
    </lineage>
</organism>
<keyword evidence="2" id="KW-0503">Monooxygenase</keyword>
<keyword evidence="5" id="KW-1185">Reference proteome</keyword>
<evidence type="ECO:0000256" key="2">
    <source>
        <dbReference type="ARBA" id="ARBA00023033"/>
    </source>
</evidence>
<gene>
    <name evidence="4" type="ORF">ACIQFM_25935</name>
</gene>
<dbReference type="InterPro" id="IPR050493">
    <property type="entry name" value="FAD-dep_Monooxygenase_BioMet"/>
</dbReference>
<dbReference type="Gene3D" id="3.50.50.60">
    <property type="entry name" value="FAD/NAD(P)-binding domain"/>
    <property type="match status" value="1"/>
</dbReference>
<evidence type="ECO:0000259" key="3">
    <source>
        <dbReference type="Pfam" id="PF01494"/>
    </source>
</evidence>
<dbReference type="PANTHER" id="PTHR13789">
    <property type="entry name" value="MONOOXYGENASE"/>
    <property type="match status" value="1"/>
</dbReference>
<dbReference type="SUPFAM" id="SSF51905">
    <property type="entry name" value="FAD/NAD(P)-binding domain"/>
    <property type="match status" value="1"/>
</dbReference>
<dbReference type="PRINTS" id="PR00420">
    <property type="entry name" value="RNGMNOXGNASE"/>
</dbReference>
<evidence type="ECO:0000256" key="1">
    <source>
        <dbReference type="ARBA" id="ARBA00023002"/>
    </source>
</evidence>
<keyword evidence="1" id="KW-0560">Oxidoreductase</keyword>
<evidence type="ECO:0000313" key="5">
    <source>
        <dbReference type="Proteomes" id="UP001617907"/>
    </source>
</evidence>